<proteinExistence type="predicted"/>
<feature type="coiled-coil region" evidence="1">
    <location>
        <begin position="226"/>
        <end position="351"/>
    </location>
</feature>
<accession>A0A250X1H4</accession>
<comment type="caution">
    <text evidence="3">The sequence shown here is derived from an EMBL/GenBank/DDBJ whole genome shotgun (WGS) entry which is preliminary data.</text>
</comment>
<evidence type="ECO:0000256" key="1">
    <source>
        <dbReference type="SAM" id="Coils"/>
    </source>
</evidence>
<keyword evidence="1" id="KW-0175">Coiled coil</keyword>
<organism evidence="3 4">
    <name type="scientific">Chlamydomonas eustigma</name>
    <dbReference type="NCBI Taxonomy" id="1157962"/>
    <lineage>
        <taxon>Eukaryota</taxon>
        <taxon>Viridiplantae</taxon>
        <taxon>Chlorophyta</taxon>
        <taxon>core chlorophytes</taxon>
        <taxon>Chlorophyceae</taxon>
        <taxon>CS clade</taxon>
        <taxon>Chlamydomonadales</taxon>
        <taxon>Chlamydomonadaceae</taxon>
        <taxon>Chlamydomonas</taxon>
    </lineage>
</organism>
<dbReference type="EMBL" id="BEGY01000018">
    <property type="protein sequence ID" value="GAX76590.1"/>
    <property type="molecule type" value="Genomic_DNA"/>
</dbReference>
<reference evidence="3 4" key="1">
    <citation type="submission" date="2017-08" db="EMBL/GenBank/DDBJ databases">
        <title>Acidophilic green algal genome provides insights into adaptation to an acidic environment.</title>
        <authorList>
            <person name="Hirooka S."/>
            <person name="Hirose Y."/>
            <person name="Kanesaki Y."/>
            <person name="Higuchi S."/>
            <person name="Fujiwara T."/>
            <person name="Onuma R."/>
            <person name="Era A."/>
            <person name="Ohbayashi R."/>
            <person name="Uzuka A."/>
            <person name="Nozaki H."/>
            <person name="Yoshikawa H."/>
            <person name="Miyagishima S.Y."/>
        </authorList>
    </citation>
    <scope>NUCLEOTIDE SEQUENCE [LARGE SCALE GENOMIC DNA]</scope>
    <source>
        <strain evidence="3 4">NIES-2499</strain>
    </source>
</reference>
<feature type="non-terminal residue" evidence="3">
    <location>
        <position position="380"/>
    </location>
</feature>
<evidence type="ECO:0000313" key="4">
    <source>
        <dbReference type="Proteomes" id="UP000232323"/>
    </source>
</evidence>
<protein>
    <submittedName>
        <fullName evidence="3">Uncharacterized protein</fullName>
    </submittedName>
</protein>
<feature type="region of interest" description="Disordered" evidence="2">
    <location>
        <begin position="52"/>
        <end position="75"/>
    </location>
</feature>
<sequence length="380" mass="42433">MTDLSSYLEPLRTCSLNLSFASCVVLVLQELAMNERRESRIPRSLLSSNVGNRPHLLDKTNNVSGSNGAAGDRKRKAGAAGNLLGAVQEMNKRSVGSFTTASMKQMKPPDTSNPGPVFPVYNAESFGPKIQNNGPGPGEETYEEISERTGATVEDILNKRMQFKKGLKAEKKVEDLIPMVKEIRAVAWHLHSIKEKSALDAQQWKLHCEKLESASASECEAWALKESELQQHLNEQKTLLDQAQGRCSQALQDLVQAQSLITEHTASIIQLKKQINEIQERLDKLNSEVAEKEAKIKGMEEVMHHSQSYSSTLQTYNTTLQADLNNEKAKREEVTAHRDALQSQVAELNGRLTSSDERLKFDQDQLVKIREERDKAVVDV</sequence>
<evidence type="ECO:0000256" key="2">
    <source>
        <dbReference type="SAM" id="MobiDB-lite"/>
    </source>
</evidence>
<name>A0A250X1H4_9CHLO</name>
<evidence type="ECO:0000313" key="3">
    <source>
        <dbReference type="EMBL" id="GAX76590.1"/>
    </source>
</evidence>
<gene>
    <name evidence="3" type="ORF">CEUSTIGMA_g4036.t1</name>
</gene>
<dbReference type="AlphaFoldDB" id="A0A250X1H4"/>
<dbReference type="Proteomes" id="UP000232323">
    <property type="component" value="Unassembled WGS sequence"/>
</dbReference>
<dbReference type="STRING" id="1157962.A0A250X1H4"/>
<dbReference type="Gene3D" id="1.20.5.340">
    <property type="match status" value="1"/>
</dbReference>
<dbReference type="OrthoDB" id="3176171at2759"/>
<keyword evidence="4" id="KW-1185">Reference proteome</keyword>